<feature type="transmembrane region" description="Helical" evidence="1">
    <location>
        <begin position="60"/>
        <end position="83"/>
    </location>
</feature>
<evidence type="ECO:0000313" key="3">
    <source>
        <dbReference type="Proteomes" id="UP000501690"/>
    </source>
</evidence>
<organism evidence="2 3">
    <name type="scientific">Vigna unguiculata</name>
    <name type="common">Cowpea</name>
    <dbReference type="NCBI Taxonomy" id="3917"/>
    <lineage>
        <taxon>Eukaryota</taxon>
        <taxon>Viridiplantae</taxon>
        <taxon>Streptophyta</taxon>
        <taxon>Embryophyta</taxon>
        <taxon>Tracheophyta</taxon>
        <taxon>Spermatophyta</taxon>
        <taxon>Magnoliopsida</taxon>
        <taxon>eudicotyledons</taxon>
        <taxon>Gunneridae</taxon>
        <taxon>Pentapetalae</taxon>
        <taxon>rosids</taxon>
        <taxon>fabids</taxon>
        <taxon>Fabales</taxon>
        <taxon>Fabaceae</taxon>
        <taxon>Papilionoideae</taxon>
        <taxon>50 kb inversion clade</taxon>
        <taxon>NPAAA clade</taxon>
        <taxon>indigoferoid/millettioid clade</taxon>
        <taxon>Phaseoleae</taxon>
        <taxon>Vigna</taxon>
    </lineage>
</organism>
<keyword evidence="3" id="KW-1185">Reference proteome</keyword>
<evidence type="ECO:0000256" key="1">
    <source>
        <dbReference type="SAM" id="Phobius"/>
    </source>
</evidence>
<name>A0A4D6NRG3_VIGUN</name>
<keyword evidence="1" id="KW-1133">Transmembrane helix</keyword>
<dbReference type="EMBL" id="CP039355">
    <property type="protein sequence ID" value="QCE15562.1"/>
    <property type="molecule type" value="Genomic_DNA"/>
</dbReference>
<evidence type="ECO:0000313" key="2">
    <source>
        <dbReference type="EMBL" id="QCE15562.1"/>
    </source>
</evidence>
<keyword evidence="1" id="KW-0812">Transmembrane</keyword>
<protein>
    <submittedName>
        <fullName evidence="2">Uncharacterized protein</fullName>
    </submittedName>
</protein>
<proteinExistence type="predicted"/>
<gene>
    <name evidence="2" type="ORF">DEO72_LG11g2573</name>
</gene>
<keyword evidence="1" id="KW-0472">Membrane</keyword>
<reference evidence="2 3" key="1">
    <citation type="submission" date="2019-04" db="EMBL/GenBank/DDBJ databases">
        <title>An improved genome assembly and genetic linkage map for asparagus bean, Vigna unguiculata ssp. sesquipedialis.</title>
        <authorList>
            <person name="Xia Q."/>
            <person name="Zhang R."/>
            <person name="Dong Y."/>
        </authorList>
    </citation>
    <scope>NUCLEOTIDE SEQUENCE [LARGE SCALE GENOMIC DNA]</scope>
    <source>
        <tissue evidence="2">Leaf</tissue>
    </source>
</reference>
<accession>A0A4D6NRG3</accession>
<dbReference type="Proteomes" id="UP000501690">
    <property type="component" value="Linkage Group LG11"/>
</dbReference>
<sequence>MNANVNPLHLKNDKTFYQFQNLFCEKPTEVFAQRGFENSMLKESLVLCYVLEDQLQKFQVSGSVVLLGMVVVTLFVGGFAVVLGKEMLGSTMVLKQ</sequence>
<dbReference type="AlphaFoldDB" id="A0A4D6NRG3"/>